<accession>A0ACC2QVG1</accession>
<comment type="caution">
    <text evidence="1">The sequence shown here is derived from an EMBL/GenBank/DDBJ whole genome shotgun (WGS) entry which is preliminary data.</text>
</comment>
<sequence length="367" mass="40855">MKTKSFLLFSTSVFAISIFLIVFHSQPPQSIQSIVTQTHQHIKDFQENLRDVEENHLVQEEQYSRLLGLDGRQELWHNTTTPALVTYARSDAHAQAVSFIRAAAKLPYTVLLYNLGLKPYSLAVVSNYCNSSKCAIIELDLDVFPSHVSDESIHAVRPLIIQHALSRVGGVVFCEASQRWTGSAAELAALWARAAAGGGVLAWPRRAAVTSLTHPRMFHYFHATIDDFLFVQMMDVTRLVLANKPAVLDIMRPWIQCALTLDCIMPIGAQSVGCRFDKKPQYRYSGCHGQDASALSIVLGLRSGFEEAAYAVRTRRPHWRSVADAAARAELARLQRNSSEPDARTERAEHSAPPLTQHAPPPPVRTH</sequence>
<dbReference type="Proteomes" id="UP001231649">
    <property type="component" value="Chromosome 15"/>
</dbReference>
<evidence type="ECO:0000313" key="2">
    <source>
        <dbReference type="Proteomes" id="UP001231649"/>
    </source>
</evidence>
<protein>
    <submittedName>
        <fullName evidence="1">Uncharacterized protein</fullName>
    </submittedName>
</protein>
<organism evidence="1 2">
    <name type="scientific">Mythimna loreyi</name>
    <dbReference type="NCBI Taxonomy" id="667449"/>
    <lineage>
        <taxon>Eukaryota</taxon>
        <taxon>Metazoa</taxon>
        <taxon>Ecdysozoa</taxon>
        <taxon>Arthropoda</taxon>
        <taxon>Hexapoda</taxon>
        <taxon>Insecta</taxon>
        <taxon>Pterygota</taxon>
        <taxon>Neoptera</taxon>
        <taxon>Endopterygota</taxon>
        <taxon>Lepidoptera</taxon>
        <taxon>Glossata</taxon>
        <taxon>Ditrysia</taxon>
        <taxon>Noctuoidea</taxon>
        <taxon>Noctuidae</taxon>
        <taxon>Noctuinae</taxon>
        <taxon>Hadenini</taxon>
        <taxon>Mythimna</taxon>
    </lineage>
</organism>
<evidence type="ECO:0000313" key="1">
    <source>
        <dbReference type="EMBL" id="KAJ8725338.1"/>
    </source>
</evidence>
<proteinExistence type="predicted"/>
<reference evidence="1" key="1">
    <citation type="submission" date="2023-03" db="EMBL/GenBank/DDBJ databases">
        <title>Chromosome-level genomes of two armyworms, Mythimna separata and Mythimna loreyi, provide insights into the biosynthesis and reception of sex pheromones.</title>
        <authorList>
            <person name="Zhao H."/>
        </authorList>
    </citation>
    <scope>NUCLEOTIDE SEQUENCE</scope>
    <source>
        <strain evidence="1">BeijingLab</strain>
    </source>
</reference>
<gene>
    <name evidence="1" type="ORF">PYW08_003521</name>
</gene>
<name>A0ACC2QVG1_9NEOP</name>
<dbReference type="EMBL" id="CM056791">
    <property type="protein sequence ID" value="KAJ8725338.1"/>
    <property type="molecule type" value="Genomic_DNA"/>
</dbReference>
<keyword evidence="2" id="KW-1185">Reference proteome</keyword>